<dbReference type="GO" id="GO:0005506">
    <property type="term" value="F:iron ion binding"/>
    <property type="evidence" value="ECO:0007669"/>
    <property type="project" value="InterPro"/>
</dbReference>
<keyword evidence="9 14" id="KW-0560">Oxidoreductase</keyword>
<evidence type="ECO:0000256" key="10">
    <source>
        <dbReference type="ARBA" id="ARBA00023004"/>
    </source>
</evidence>
<evidence type="ECO:0000313" key="16">
    <source>
        <dbReference type="Proteomes" id="UP001153620"/>
    </source>
</evidence>
<comment type="similarity">
    <text evidence="4 14">Belongs to the cytochrome P450 family.</text>
</comment>
<dbReference type="PRINTS" id="PR00385">
    <property type="entry name" value="P450"/>
</dbReference>
<protein>
    <recommendedName>
        <fullName evidence="17">Cytochrome P450</fullName>
    </recommendedName>
</protein>
<dbReference type="Gene3D" id="1.10.630.10">
    <property type="entry name" value="Cytochrome P450"/>
    <property type="match status" value="1"/>
</dbReference>
<evidence type="ECO:0000256" key="5">
    <source>
        <dbReference type="ARBA" id="ARBA00022617"/>
    </source>
</evidence>
<evidence type="ECO:0000256" key="6">
    <source>
        <dbReference type="ARBA" id="ARBA00022723"/>
    </source>
</evidence>
<keyword evidence="6 13" id="KW-0479">Metal-binding</keyword>
<dbReference type="Pfam" id="PF00067">
    <property type="entry name" value="p450"/>
    <property type="match status" value="1"/>
</dbReference>
<dbReference type="PANTHER" id="PTHR24292:SF45">
    <property type="entry name" value="CYTOCHROME P450 6G1-RELATED"/>
    <property type="match status" value="1"/>
</dbReference>
<dbReference type="InterPro" id="IPR050476">
    <property type="entry name" value="Insect_CytP450_Detox"/>
</dbReference>
<evidence type="ECO:0000256" key="12">
    <source>
        <dbReference type="ARBA" id="ARBA00023136"/>
    </source>
</evidence>
<evidence type="ECO:0000256" key="11">
    <source>
        <dbReference type="ARBA" id="ARBA00023033"/>
    </source>
</evidence>
<keyword evidence="16" id="KW-1185">Reference proteome</keyword>
<dbReference type="GO" id="GO:0016705">
    <property type="term" value="F:oxidoreductase activity, acting on paired donors, with incorporation or reduction of molecular oxygen"/>
    <property type="evidence" value="ECO:0007669"/>
    <property type="project" value="InterPro"/>
</dbReference>
<dbReference type="EMBL" id="OU895879">
    <property type="protein sequence ID" value="CAG9807138.1"/>
    <property type="molecule type" value="Genomic_DNA"/>
</dbReference>
<evidence type="ECO:0000256" key="4">
    <source>
        <dbReference type="ARBA" id="ARBA00010617"/>
    </source>
</evidence>
<dbReference type="SUPFAM" id="SSF48264">
    <property type="entry name" value="Cytochrome P450"/>
    <property type="match status" value="1"/>
</dbReference>
<reference evidence="15" key="1">
    <citation type="submission" date="2022-01" db="EMBL/GenBank/DDBJ databases">
        <authorList>
            <person name="King R."/>
        </authorList>
    </citation>
    <scope>NUCLEOTIDE SEQUENCE</scope>
</reference>
<keyword evidence="10 13" id="KW-0408">Iron</keyword>
<evidence type="ECO:0000256" key="2">
    <source>
        <dbReference type="ARBA" id="ARBA00004174"/>
    </source>
</evidence>
<evidence type="ECO:0000256" key="1">
    <source>
        <dbReference type="ARBA" id="ARBA00001971"/>
    </source>
</evidence>
<keyword evidence="5 13" id="KW-0349">Heme</keyword>
<dbReference type="InterPro" id="IPR001128">
    <property type="entry name" value="Cyt_P450"/>
</dbReference>
<evidence type="ECO:0008006" key="17">
    <source>
        <dbReference type="Google" id="ProtNLM"/>
    </source>
</evidence>
<reference evidence="15" key="2">
    <citation type="submission" date="2022-10" db="EMBL/GenBank/DDBJ databases">
        <authorList>
            <consortium name="ENA_rothamsted_submissions"/>
            <consortium name="culmorum"/>
            <person name="King R."/>
        </authorList>
    </citation>
    <scope>NUCLEOTIDE SEQUENCE</scope>
</reference>
<keyword evidence="8" id="KW-0492">Microsome</keyword>
<evidence type="ECO:0000256" key="13">
    <source>
        <dbReference type="PIRSR" id="PIRSR602401-1"/>
    </source>
</evidence>
<evidence type="ECO:0000256" key="3">
    <source>
        <dbReference type="ARBA" id="ARBA00004406"/>
    </source>
</evidence>
<dbReference type="GO" id="GO:0005789">
    <property type="term" value="C:endoplasmic reticulum membrane"/>
    <property type="evidence" value="ECO:0007669"/>
    <property type="project" value="UniProtKB-SubCell"/>
</dbReference>
<keyword evidence="7" id="KW-0256">Endoplasmic reticulum</keyword>
<dbReference type="PROSITE" id="PS00086">
    <property type="entry name" value="CYTOCHROME_P450"/>
    <property type="match status" value="1"/>
</dbReference>
<dbReference type="GO" id="GO:0020037">
    <property type="term" value="F:heme binding"/>
    <property type="evidence" value="ECO:0007669"/>
    <property type="project" value="InterPro"/>
</dbReference>
<dbReference type="CDD" id="cd11056">
    <property type="entry name" value="CYP6-like"/>
    <property type="match status" value="1"/>
</dbReference>
<feature type="binding site" description="axial binding residue" evidence="13">
    <location>
        <position position="450"/>
    </location>
    <ligand>
        <name>heme</name>
        <dbReference type="ChEBI" id="CHEBI:30413"/>
    </ligand>
    <ligandPart>
        <name>Fe</name>
        <dbReference type="ChEBI" id="CHEBI:18248"/>
    </ligandPart>
</feature>
<accession>A0A9N9S0Z3</accession>
<gene>
    <name evidence="15" type="ORF">CHIRRI_LOCUS9987</name>
</gene>
<comment type="cofactor">
    <cofactor evidence="1 13">
        <name>heme</name>
        <dbReference type="ChEBI" id="CHEBI:30413"/>
    </cofactor>
</comment>
<dbReference type="AlphaFoldDB" id="A0A9N9S0Z3"/>
<dbReference type="InterPro" id="IPR002401">
    <property type="entry name" value="Cyt_P450_E_grp-I"/>
</dbReference>
<dbReference type="OrthoDB" id="2789670at2759"/>
<comment type="subcellular location">
    <subcellularLocation>
        <location evidence="3">Endoplasmic reticulum membrane</location>
        <topology evidence="3">Peripheral membrane protein</topology>
    </subcellularLocation>
    <subcellularLocation>
        <location evidence="2">Microsome membrane</location>
        <topology evidence="2">Peripheral membrane protein</topology>
    </subcellularLocation>
</comment>
<dbReference type="GO" id="GO:0004497">
    <property type="term" value="F:monooxygenase activity"/>
    <property type="evidence" value="ECO:0007669"/>
    <property type="project" value="UniProtKB-KW"/>
</dbReference>
<sequence length="508" mass="59015">MGVLILIALIFVLFLLWLYWQQTYFKRHNIPYVQTNVLLGGLSDALLKKCGFFENVLRLYTRPEVKDVPFFGFYIFQRPALVIKDPELIKRIMIKDFNSFSNRVTASYDADPLGKYNLIFLKNPLWKNLREKVTPFFSSGKLKKIFYIMDTLSTDLINFIDKKIPEKSDKIEMNVREVAAMYTTDVIASAAYGLKANTLENPDSGFRQVGKRLYTFSFISGLGRFLQTTRPEIVPFLGYKRFDDESSDFIRTNVKHVMEERQKTGEVRHDLIDILNELKKMDIRDVDGKPIHDDVLYAQAAVFFIAGFETSSSSSSFAIYELVRNPHIQDRVRDEIKDMLKNHNGEVTYDGVMNETPYLYQVLLEAIRLYPVVPWIDRECTDPNGYSLEPYSNFRIPYKMQLYMPAFPLHRDEKFYPDPMKFDPDRFSPENKQNLPQCSFIGFGAGNRICIGERFAYVQMKTMLVKILRDYRLEASPSTPSEINVSSKAAIIQPDKPLLVNFVRDKLI</sequence>
<evidence type="ECO:0000313" key="15">
    <source>
        <dbReference type="EMBL" id="CAG9807138.1"/>
    </source>
</evidence>
<dbReference type="InterPro" id="IPR036396">
    <property type="entry name" value="Cyt_P450_sf"/>
</dbReference>
<name>A0A9N9S0Z3_9DIPT</name>
<dbReference type="PRINTS" id="PR00463">
    <property type="entry name" value="EP450I"/>
</dbReference>
<keyword evidence="12" id="KW-0472">Membrane</keyword>
<dbReference type="Proteomes" id="UP001153620">
    <property type="component" value="Chromosome 3"/>
</dbReference>
<evidence type="ECO:0000256" key="14">
    <source>
        <dbReference type="RuleBase" id="RU000461"/>
    </source>
</evidence>
<proteinExistence type="inferred from homology"/>
<keyword evidence="11 14" id="KW-0503">Monooxygenase</keyword>
<dbReference type="InterPro" id="IPR017972">
    <property type="entry name" value="Cyt_P450_CS"/>
</dbReference>
<dbReference type="FunFam" id="1.10.630.10:FF:000042">
    <property type="entry name" value="Cytochrome P450"/>
    <property type="match status" value="1"/>
</dbReference>
<organism evidence="15 16">
    <name type="scientific">Chironomus riparius</name>
    <dbReference type="NCBI Taxonomy" id="315576"/>
    <lineage>
        <taxon>Eukaryota</taxon>
        <taxon>Metazoa</taxon>
        <taxon>Ecdysozoa</taxon>
        <taxon>Arthropoda</taxon>
        <taxon>Hexapoda</taxon>
        <taxon>Insecta</taxon>
        <taxon>Pterygota</taxon>
        <taxon>Neoptera</taxon>
        <taxon>Endopterygota</taxon>
        <taxon>Diptera</taxon>
        <taxon>Nematocera</taxon>
        <taxon>Chironomoidea</taxon>
        <taxon>Chironomidae</taxon>
        <taxon>Chironominae</taxon>
        <taxon>Chironomus</taxon>
    </lineage>
</organism>
<dbReference type="PANTHER" id="PTHR24292">
    <property type="entry name" value="CYTOCHROME P450"/>
    <property type="match status" value="1"/>
</dbReference>
<evidence type="ECO:0000256" key="9">
    <source>
        <dbReference type="ARBA" id="ARBA00023002"/>
    </source>
</evidence>
<evidence type="ECO:0000256" key="7">
    <source>
        <dbReference type="ARBA" id="ARBA00022824"/>
    </source>
</evidence>
<evidence type="ECO:0000256" key="8">
    <source>
        <dbReference type="ARBA" id="ARBA00022848"/>
    </source>
</evidence>